<protein>
    <recommendedName>
        <fullName evidence="3">Glycoside hydrolase family 19 catalytic domain-containing protein</fullName>
    </recommendedName>
</protein>
<feature type="chain" id="PRO_5014958137" description="Glycoside hydrolase family 19 catalytic domain-containing protein" evidence="2">
    <location>
        <begin position="23"/>
        <end position="199"/>
    </location>
</feature>
<dbReference type="SUPFAM" id="SSF53955">
    <property type="entry name" value="Lysozyme-like"/>
    <property type="match status" value="1"/>
</dbReference>
<dbReference type="GO" id="GO:0006032">
    <property type="term" value="P:chitin catabolic process"/>
    <property type="evidence" value="ECO:0007669"/>
    <property type="project" value="InterPro"/>
</dbReference>
<dbReference type="PANTHER" id="PTHR22595:SF176">
    <property type="entry name" value="CHITINASE-LIKE PROTEIN 2"/>
    <property type="match status" value="1"/>
</dbReference>
<dbReference type="GO" id="GO:0016998">
    <property type="term" value="P:cell wall macromolecule catabolic process"/>
    <property type="evidence" value="ECO:0007669"/>
    <property type="project" value="InterPro"/>
</dbReference>
<evidence type="ECO:0000313" key="4">
    <source>
        <dbReference type="EMBL" id="SPC96329.1"/>
    </source>
</evidence>
<dbReference type="GO" id="GO:0004568">
    <property type="term" value="F:chitinase activity"/>
    <property type="evidence" value="ECO:0007669"/>
    <property type="project" value="InterPro"/>
</dbReference>
<reference evidence="4" key="1">
    <citation type="submission" date="2018-02" db="EMBL/GenBank/DDBJ databases">
        <authorList>
            <person name="Cohen D.B."/>
            <person name="Kent A.D."/>
        </authorList>
    </citation>
    <scope>NUCLEOTIDE SEQUENCE</scope>
</reference>
<keyword evidence="2" id="KW-0732">Signal</keyword>
<accession>A0A2N9GAE4</accession>
<dbReference type="GO" id="GO:0008061">
    <property type="term" value="F:chitin binding"/>
    <property type="evidence" value="ECO:0007669"/>
    <property type="project" value="UniProtKB-KW"/>
</dbReference>
<evidence type="ECO:0000259" key="3">
    <source>
        <dbReference type="Pfam" id="PF00182"/>
    </source>
</evidence>
<sequence length="199" mass="22450">MENKWSVLLTLVLLVNCDESSAQPGPKKGIYEKGGARPIQPIKTAVAGAFHDYFQSSQFENIFSKRNSLEAHAVGFWDYHSFITASAYYQPYGFGTTYMNKKFSGRRKSQLFLPMLAPKLPVAIWRWMTPIKEHQPSAHDVFIGYWKPTKNDTLANRVSGFGATMNVLYGDIVCGQGDNDSMNNIISHYLYYLDLMGVG</sequence>
<dbReference type="Gene3D" id="1.10.530.10">
    <property type="match status" value="2"/>
</dbReference>
<dbReference type="Pfam" id="PF00182">
    <property type="entry name" value="Glyco_hydro_19"/>
    <property type="match status" value="1"/>
</dbReference>
<keyword evidence="1" id="KW-0147">Chitin-binding</keyword>
<feature type="signal peptide" evidence="2">
    <location>
        <begin position="1"/>
        <end position="22"/>
    </location>
</feature>
<evidence type="ECO:0000256" key="2">
    <source>
        <dbReference type="SAM" id="SignalP"/>
    </source>
</evidence>
<dbReference type="InterPro" id="IPR023346">
    <property type="entry name" value="Lysozyme-like_dom_sf"/>
</dbReference>
<gene>
    <name evidence="4" type="ORF">FSB_LOCUS24211</name>
</gene>
<evidence type="ECO:0000256" key="1">
    <source>
        <dbReference type="ARBA" id="ARBA00022669"/>
    </source>
</evidence>
<proteinExistence type="predicted"/>
<dbReference type="PANTHER" id="PTHR22595">
    <property type="entry name" value="CHITINASE-RELATED"/>
    <property type="match status" value="1"/>
</dbReference>
<dbReference type="AlphaFoldDB" id="A0A2N9GAE4"/>
<dbReference type="EMBL" id="OIVN01001660">
    <property type="protein sequence ID" value="SPC96329.1"/>
    <property type="molecule type" value="Genomic_DNA"/>
</dbReference>
<dbReference type="InterPro" id="IPR000726">
    <property type="entry name" value="Glyco_hydro_19_cat"/>
</dbReference>
<name>A0A2N9GAE4_FAGSY</name>
<feature type="domain" description="Glycoside hydrolase family 19 catalytic" evidence="3">
    <location>
        <begin position="122"/>
        <end position="198"/>
    </location>
</feature>
<organism evidence="4">
    <name type="scientific">Fagus sylvatica</name>
    <name type="common">Beechnut</name>
    <dbReference type="NCBI Taxonomy" id="28930"/>
    <lineage>
        <taxon>Eukaryota</taxon>
        <taxon>Viridiplantae</taxon>
        <taxon>Streptophyta</taxon>
        <taxon>Embryophyta</taxon>
        <taxon>Tracheophyta</taxon>
        <taxon>Spermatophyta</taxon>
        <taxon>Magnoliopsida</taxon>
        <taxon>eudicotyledons</taxon>
        <taxon>Gunneridae</taxon>
        <taxon>Pentapetalae</taxon>
        <taxon>rosids</taxon>
        <taxon>fabids</taxon>
        <taxon>Fagales</taxon>
        <taxon>Fagaceae</taxon>
        <taxon>Fagus</taxon>
    </lineage>
</organism>